<dbReference type="InterPro" id="IPR014031">
    <property type="entry name" value="Ketoacyl_synth_C"/>
</dbReference>
<evidence type="ECO:0000256" key="3">
    <source>
        <dbReference type="ARBA" id="ARBA00012356"/>
    </source>
</evidence>
<keyword evidence="6 11" id="KW-0808">Transferase</keyword>
<reference evidence="15 16" key="1">
    <citation type="submission" date="2015-10" db="EMBL/GenBank/DDBJ databases">
        <title>Metagenome-Assembled Genomes uncover a global brackish microbiome.</title>
        <authorList>
            <person name="Hugerth L.W."/>
            <person name="Larsson J."/>
            <person name="Alneberg J."/>
            <person name="Lindh M.V."/>
            <person name="Legrand C."/>
            <person name="Pinhassi J."/>
            <person name="Andersson A.F."/>
        </authorList>
    </citation>
    <scope>NUCLEOTIDE SEQUENCE [LARGE SCALE GENOMIC DNA]</scope>
    <source>
        <strain evidence="15">BACL18 MAG-120507-bin52</strain>
    </source>
</reference>
<evidence type="ECO:0000313" key="15">
    <source>
        <dbReference type="EMBL" id="KRO62633.1"/>
    </source>
</evidence>
<comment type="catalytic activity">
    <reaction evidence="11">
        <text>(9Z)-hexadecenoyl-[ACP] + malonyl-[ACP] + H(+) = 3-oxo-(11Z)-octadecenoyl-[ACP] + holo-[ACP] + CO2</text>
        <dbReference type="Rhea" id="RHEA:55040"/>
        <dbReference type="Rhea" id="RHEA-COMP:9623"/>
        <dbReference type="Rhea" id="RHEA-COMP:9685"/>
        <dbReference type="Rhea" id="RHEA-COMP:10800"/>
        <dbReference type="Rhea" id="RHEA-COMP:14074"/>
        <dbReference type="ChEBI" id="CHEBI:15378"/>
        <dbReference type="ChEBI" id="CHEBI:16526"/>
        <dbReference type="ChEBI" id="CHEBI:64479"/>
        <dbReference type="ChEBI" id="CHEBI:78449"/>
        <dbReference type="ChEBI" id="CHEBI:83989"/>
        <dbReference type="ChEBI" id="CHEBI:138538"/>
        <dbReference type="EC" id="2.3.1.179"/>
    </reaction>
</comment>
<dbReference type="GO" id="GO:0005829">
    <property type="term" value="C:cytosol"/>
    <property type="evidence" value="ECO:0007669"/>
    <property type="project" value="TreeGrafter"/>
</dbReference>
<dbReference type="Gene3D" id="3.40.47.10">
    <property type="match status" value="1"/>
</dbReference>
<dbReference type="PROSITE" id="PS00606">
    <property type="entry name" value="KS3_1"/>
    <property type="match status" value="1"/>
</dbReference>
<accession>A0A0R2RIV5</accession>
<dbReference type="UniPathway" id="UPA00094"/>
<keyword evidence="7" id="KW-0276">Fatty acid metabolism</keyword>
<dbReference type="PROSITE" id="PS52004">
    <property type="entry name" value="KS3_2"/>
    <property type="match status" value="1"/>
</dbReference>
<evidence type="ECO:0000313" key="16">
    <source>
        <dbReference type="Proteomes" id="UP000051269"/>
    </source>
</evidence>
<comment type="pathway">
    <text evidence="1 11">Lipid metabolism; fatty acid biosynthesis.</text>
</comment>
<evidence type="ECO:0000256" key="6">
    <source>
        <dbReference type="ARBA" id="ARBA00022679"/>
    </source>
</evidence>
<evidence type="ECO:0000256" key="5">
    <source>
        <dbReference type="ARBA" id="ARBA00022516"/>
    </source>
</evidence>
<evidence type="ECO:0000256" key="8">
    <source>
        <dbReference type="ARBA" id="ARBA00023098"/>
    </source>
</evidence>
<dbReference type="PANTHER" id="PTHR11712:SF336">
    <property type="entry name" value="3-OXOACYL-[ACYL-CARRIER-PROTEIN] SYNTHASE, MITOCHONDRIAL"/>
    <property type="match status" value="1"/>
</dbReference>
<name>A0A0R2RIV5_9BACT</name>
<proteinExistence type="inferred from homology"/>
<evidence type="ECO:0000256" key="10">
    <source>
        <dbReference type="ARBA" id="ARBA00023315"/>
    </source>
</evidence>
<dbReference type="Pfam" id="PF00109">
    <property type="entry name" value="ketoacyl-synt"/>
    <property type="match status" value="1"/>
</dbReference>
<comment type="similarity">
    <text evidence="2 11 13">Belongs to the thiolase-like superfamily. Beta-ketoacyl-ACP synthases family.</text>
</comment>
<dbReference type="NCBIfam" id="NF005589">
    <property type="entry name" value="PRK07314.1"/>
    <property type="match status" value="1"/>
</dbReference>
<dbReference type="GO" id="GO:0006633">
    <property type="term" value="P:fatty acid biosynthetic process"/>
    <property type="evidence" value="ECO:0007669"/>
    <property type="project" value="UniProtKB-UniRule"/>
</dbReference>
<evidence type="ECO:0000256" key="13">
    <source>
        <dbReference type="RuleBase" id="RU003694"/>
    </source>
</evidence>
<dbReference type="PANTHER" id="PTHR11712">
    <property type="entry name" value="POLYKETIDE SYNTHASE-RELATED"/>
    <property type="match status" value="1"/>
</dbReference>
<dbReference type="CDD" id="cd00834">
    <property type="entry name" value="KAS_I_II"/>
    <property type="match status" value="1"/>
</dbReference>
<dbReference type="EC" id="2.3.1.179" evidence="3 11"/>
<dbReference type="AlphaFoldDB" id="A0A0R2RIV5"/>
<comment type="catalytic activity">
    <reaction evidence="11">
        <text>a fatty acyl-[ACP] + malonyl-[ACP] + H(+) = a 3-oxoacyl-[ACP] + holo-[ACP] + CO2</text>
        <dbReference type="Rhea" id="RHEA:22836"/>
        <dbReference type="Rhea" id="RHEA-COMP:9623"/>
        <dbReference type="Rhea" id="RHEA-COMP:9685"/>
        <dbReference type="Rhea" id="RHEA-COMP:9916"/>
        <dbReference type="Rhea" id="RHEA-COMP:14125"/>
        <dbReference type="ChEBI" id="CHEBI:15378"/>
        <dbReference type="ChEBI" id="CHEBI:16526"/>
        <dbReference type="ChEBI" id="CHEBI:64479"/>
        <dbReference type="ChEBI" id="CHEBI:78449"/>
        <dbReference type="ChEBI" id="CHEBI:78776"/>
        <dbReference type="ChEBI" id="CHEBI:138651"/>
    </reaction>
</comment>
<evidence type="ECO:0000256" key="11">
    <source>
        <dbReference type="PIRNR" id="PIRNR000447"/>
    </source>
</evidence>
<dbReference type="InterPro" id="IPR014030">
    <property type="entry name" value="Ketoacyl_synth_N"/>
</dbReference>
<evidence type="ECO:0000256" key="2">
    <source>
        <dbReference type="ARBA" id="ARBA00008467"/>
    </source>
</evidence>
<dbReference type="FunFam" id="3.40.47.10:FF:000009">
    <property type="entry name" value="3-oxoacyl-[acyl-carrier-protein] synthase 2"/>
    <property type="match status" value="1"/>
</dbReference>
<keyword evidence="10 11" id="KW-0012">Acyltransferase</keyword>
<evidence type="ECO:0000256" key="4">
    <source>
        <dbReference type="ARBA" id="ARBA00014657"/>
    </source>
</evidence>
<feature type="active site" description="For beta-ketoacyl synthase activity" evidence="12">
    <location>
        <position position="165"/>
    </location>
</feature>
<organism evidence="15 16">
    <name type="scientific">Verrucomicrobia subdivision 6 bacterium BACL9 MAG-120507-bin52</name>
    <dbReference type="NCBI Taxonomy" id="1655590"/>
    <lineage>
        <taxon>Bacteria</taxon>
        <taxon>Pseudomonadati</taxon>
        <taxon>Verrucomicrobiota</taxon>
        <taxon>Verrucomicrobiia</taxon>
        <taxon>Verrucomicrobiales</taxon>
        <taxon>Verrucomicrobia subdivision 6</taxon>
    </lineage>
</organism>
<feature type="domain" description="Ketosynthase family 3 (KS3)" evidence="14">
    <location>
        <begin position="3"/>
        <end position="412"/>
    </location>
</feature>
<evidence type="ECO:0000256" key="7">
    <source>
        <dbReference type="ARBA" id="ARBA00022832"/>
    </source>
</evidence>
<dbReference type="PIRSF" id="PIRSF000447">
    <property type="entry name" value="KAS_II"/>
    <property type="match status" value="1"/>
</dbReference>
<dbReference type="SUPFAM" id="SSF53901">
    <property type="entry name" value="Thiolase-like"/>
    <property type="match status" value="2"/>
</dbReference>
<gene>
    <name evidence="15" type="ORF">ABR82_07120</name>
</gene>
<comment type="function">
    <text evidence="11">Involved in the type II fatty acid elongation cycle. Catalyzes the elongation of a wide range of acyl-ACP by the addition of two carbons from malonyl-ACP to an acyl acceptor. Can efficiently catalyze the conversion of palmitoleoyl-ACP (cis-hexadec-9-enoyl-ACP) to cis-vaccenoyl-ACP (cis-octadec-11-enoyl-ACP), an essential step in the thermal regulation of fatty acid composition.</text>
</comment>
<keyword evidence="8" id="KW-0443">Lipid metabolism</keyword>
<evidence type="ECO:0000256" key="1">
    <source>
        <dbReference type="ARBA" id="ARBA00005194"/>
    </source>
</evidence>
<dbReference type="EMBL" id="LIBO01000050">
    <property type="protein sequence ID" value="KRO62633.1"/>
    <property type="molecule type" value="Genomic_DNA"/>
</dbReference>
<evidence type="ECO:0000256" key="9">
    <source>
        <dbReference type="ARBA" id="ARBA00023160"/>
    </source>
</evidence>
<dbReference type="SMART" id="SM00825">
    <property type="entry name" value="PKS_KS"/>
    <property type="match status" value="1"/>
</dbReference>
<dbReference type="InterPro" id="IPR018201">
    <property type="entry name" value="Ketoacyl_synth_AS"/>
</dbReference>
<dbReference type="Pfam" id="PF02801">
    <property type="entry name" value="Ketoacyl-synt_C"/>
    <property type="match status" value="1"/>
</dbReference>
<dbReference type="InterPro" id="IPR020841">
    <property type="entry name" value="PKS_Beta-ketoAc_synthase_dom"/>
</dbReference>
<dbReference type="InterPro" id="IPR000794">
    <property type="entry name" value="Beta-ketoacyl_synthase"/>
</dbReference>
<dbReference type="InterPro" id="IPR016039">
    <property type="entry name" value="Thiolase-like"/>
</dbReference>
<dbReference type="Proteomes" id="UP000051269">
    <property type="component" value="Unassembled WGS sequence"/>
</dbReference>
<dbReference type="NCBIfam" id="TIGR03150">
    <property type="entry name" value="fabF"/>
    <property type="match status" value="1"/>
</dbReference>
<evidence type="ECO:0000259" key="14">
    <source>
        <dbReference type="PROSITE" id="PS52004"/>
    </source>
</evidence>
<evidence type="ECO:0000256" key="12">
    <source>
        <dbReference type="PIRSR" id="PIRSR000447-1"/>
    </source>
</evidence>
<protein>
    <recommendedName>
        <fullName evidence="4 11">3-oxoacyl-[acyl-carrier-protein] synthase 2</fullName>
        <ecNumber evidence="3 11">2.3.1.179</ecNumber>
    </recommendedName>
</protein>
<keyword evidence="5 11" id="KW-0444">Lipid biosynthesis</keyword>
<comment type="caution">
    <text evidence="15">The sequence shown here is derived from an EMBL/GenBank/DDBJ whole genome shotgun (WGS) entry which is preliminary data.</text>
</comment>
<sequence>MSTRRVVVTGLGALTPLANNFPETWTRLIRGESGIGPVTAFDTTGYDCRIAGEVRNFDPATAFKNPKDVRRTDRYTHLAMGAAGEAWKDAGLESATLNLDRAGVLVGSGIGGLRTLEEQHTILRDRGPKKVSPFMIPMMINNIASGHISMHFGLRGPNFAIVSACSTATHSIGEGWRLIRESEADLIIAGGSEAAVVGLGLSGFGAMKALSTRNEEPTRASRPFDKGRDGFVLSEGAAVIILEEMDHAKKRGAKIYGEILGYGATADAYHLTAPAPEGAGAARAMQIALRHAKVNPDQVDYINAHGTSTPQGDICETQAIKSVLGAHAKKVAVSSTKSSLGHLLGAAGSIEMAICLKALETDLLPATINLEEPDPECDLDYIPLQPREQKAKIVMNNSFGFGGHNACIVASRLV</sequence>
<dbReference type="GO" id="GO:0004315">
    <property type="term" value="F:3-oxoacyl-[acyl-carrier-protein] synthase activity"/>
    <property type="evidence" value="ECO:0007669"/>
    <property type="project" value="UniProtKB-UniRule"/>
</dbReference>
<keyword evidence="9 11" id="KW-0275">Fatty acid biosynthesis</keyword>
<dbReference type="InterPro" id="IPR017568">
    <property type="entry name" value="3-oxoacyl-ACP_synth-2"/>
</dbReference>